<accession>A0AAV4AN38</accession>
<evidence type="ECO:0000313" key="1">
    <source>
        <dbReference type="EMBL" id="GFO09214.1"/>
    </source>
</evidence>
<evidence type="ECO:0000313" key="2">
    <source>
        <dbReference type="Proteomes" id="UP000735302"/>
    </source>
</evidence>
<reference evidence="1 2" key="1">
    <citation type="journal article" date="2021" name="Elife">
        <title>Chloroplast acquisition without the gene transfer in kleptoplastic sea slugs, Plakobranchus ocellatus.</title>
        <authorList>
            <person name="Maeda T."/>
            <person name="Takahashi S."/>
            <person name="Yoshida T."/>
            <person name="Shimamura S."/>
            <person name="Takaki Y."/>
            <person name="Nagai Y."/>
            <person name="Toyoda A."/>
            <person name="Suzuki Y."/>
            <person name="Arimoto A."/>
            <person name="Ishii H."/>
            <person name="Satoh N."/>
            <person name="Nishiyama T."/>
            <person name="Hasebe M."/>
            <person name="Maruyama T."/>
            <person name="Minagawa J."/>
            <person name="Obokata J."/>
            <person name="Shigenobu S."/>
        </authorList>
    </citation>
    <scope>NUCLEOTIDE SEQUENCE [LARGE SCALE GENOMIC DNA]</scope>
</reference>
<proteinExistence type="predicted"/>
<protein>
    <submittedName>
        <fullName evidence="1">Uncharacterized protein</fullName>
    </submittedName>
</protein>
<name>A0AAV4AN38_9GAST</name>
<dbReference type="Proteomes" id="UP000735302">
    <property type="component" value="Unassembled WGS sequence"/>
</dbReference>
<dbReference type="EMBL" id="BLXT01004061">
    <property type="protein sequence ID" value="GFO09214.1"/>
    <property type="molecule type" value="Genomic_DNA"/>
</dbReference>
<dbReference type="AlphaFoldDB" id="A0AAV4AN38"/>
<sequence>MVCRLYGEESETFPHDAFRFSGCCHQTFHKTGRAVPVQYFVGQRQGDHDCWGSKPTAELSPASCEVKLTIGACLQVPGVLHLPTEWSKAKPAAPPLLIKGIVYGTSIEKILVLGDRWTRYTP</sequence>
<gene>
    <name evidence="1" type="ORF">PoB_003571900</name>
</gene>
<comment type="caution">
    <text evidence="1">The sequence shown here is derived from an EMBL/GenBank/DDBJ whole genome shotgun (WGS) entry which is preliminary data.</text>
</comment>
<keyword evidence="2" id="KW-1185">Reference proteome</keyword>
<organism evidence="1 2">
    <name type="scientific">Plakobranchus ocellatus</name>
    <dbReference type="NCBI Taxonomy" id="259542"/>
    <lineage>
        <taxon>Eukaryota</taxon>
        <taxon>Metazoa</taxon>
        <taxon>Spiralia</taxon>
        <taxon>Lophotrochozoa</taxon>
        <taxon>Mollusca</taxon>
        <taxon>Gastropoda</taxon>
        <taxon>Heterobranchia</taxon>
        <taxon>Euthyneura</taxon>
        <taxon>Panpulmonata</taxon>
        <taxon>Sacoglossa</taxon>
        <taxon>Placobranchoidea</taxon>
        <taxon>Plakobranchidae</taxon>
        <taxon>Plakobranchus</taxon>
    </lineage>
</organism>